<evidence type="ECO:0000256" key="2">
    <source>
        <dbReference type="SAM" id="SignalP"/>
    </source>
</evidence>
<keyword evidence="2" id="KW-0732">Signal</keyword>
<accession>A0ABS5YJ73</accession>
<evidence type="ECO:0000313" key="3">
    <source>
        <dbReference type="EMBL" id="MBU2663506.1"/>
    </source>
</evidence>
<keyword evidence="4" id="KW-1185">Reference proteome</keyword>
<protein>
    <recommendedName>
        <fullName evidence="5">Lipoprotein</fullName>
    </recommendedName>
</protein>
<evidence type="ECO:0000313" key="4">
    <source>
        <dbReference type="Proteomes" id="UP001519654"/>
    </source>
</evidence>
<dbReference type="EMBL" id="JAHKKG010000002">
    <property type="protein sequence ID" value="MBU2663506.1"/>
    <property type="molecule type" value="Genomic_DNA"/>
</dbReference>
<gene>
    <name evidence="3" type="ORF">KOI35_08315</name>
</gene>
<name>A0ABS5YJ73_9ACTN</name>
<comment type="caution">
    <text evidence="3">The sequence shown here is derived from an EMBL/GenBank/DDBJ whole genome shotgun (WGS) entry which is preliminary data.</text>
</comment>
<organism evidence="3 4">
    <name type="scientific">Paractinoplanes bogorensis</name>
    <dbReference type="NCBI Taxonomy" id="1610840"/>
    <lineage>
        <taxon>Bacteria</taxon>
        <taxon>Bacillati</taxon>
        <taxon>Actinomycetota</taxon>
        <taxon>Actinomycetes</taxon>
        <taxon>Micromonosporales</taxon>
        <taxon>Micromonosporaceae</taxon>
        <taxon>Paractinoplanes</taxon>
    </lineage>
</organism>
<dbReference type="Proteomes" id="UP001519654">
    <property type="component" value="Unassembled WGS sequence"/>
</dbReference>
<evidence type="ECO:0000256" key="1">
    <source>
        <dbReference type="SAM" id="MobiDB-lite"/>
    </source>
</evidence>
<evidence type="ECO:0008006" key="5">
    <source>
        <dbReference type="Google" id="ProtNLM"/>
    </source>
</evidence>
<sequence length="194" mass="19717">MSPRTPLIPLGLATTVALLAACGEPPRPLPTSPPYATPSDGPISLGPSVGYSLPTAPPLPTVPTTTYPTGVATTRPVRPTPTIPPETVTATATPSHAPKCTAQPTGAQILELIKGQQGIPDKPLRIYEGPFCSGVWSFATVEVTGTGADDLEPLMVVATSSATALTLVAAGSDVCIDRVQTTAPPGIRVLACGF</sequence>
<feature type="signal peptide" evidence="2">
    <location>
        <begin position="1"/>
        <end position="20"/>
    </location>
</feature>
<dbReference type="RefSeq" id="WP_215785425.1">
    <property type="nucleotide sequence ID" value="NZ_JAHKKG010000002.1"/>
</dbReference>
<reference evidence="3 4" key="1">
    <citation type="submission" date="2021-06" db="EMBL/GenBank/DDBJ databases">
        <title>Actinoplanes lichenicola sp. nov., and Actinoplanes ovalisporus sp. nov., isolated from lichen in Thailand.</title>
        <authorList>
            <person name="Saeng-In P."/>
            <person name="Kanchanasin P."/>
            <person name="Yuki M."/>
            <person name="Kudo T."/>
            <person name="Ohkuma M."/>
            <person name="Phongsopitanun W."/>
            <person name="Tanasupawat S."/>
        </authorList>
    </citation>
    <scope>NUCLEOTIDE SEQUENCE [LARGE SCALE GENOMIC DNA]</scope>
    <source>
        <strain evidence="3 4">NBRC 110975</strain>
    </source>
</reference>
<feature type="region of interest" description="Disordered" evidence="1">
    <location>
        <begin position="60"/>
        <end position="84"/>
    </location>
</feature>
<feature type="chain" id="PRO_5046976898" description="Lipoprotein" evidence="2">
    <location>
        <begin position="21"/>
        <end position="194"/>
    </location>
</feature>
<dbReference type="PROSITE" id="PS51257">
    <property type="entry name" value="PROKAR_LIPOPROTEIN"/>
    <property type="match status" value="1"/>
</dbReference>
<feature type="compositionally biased region" description="Low complexity" evidence="1">
    <location>
        <begin position="62"/>
        <end position="77"/>
    </location>
</feature>
<proteinExistence type="predicted"/>